<sequence>MVVDGKVPHLYVWNRVKMYGNQIIIKYQDPSSTPREDEERLKRKRMGREKQTEQEEIPA</sequence>
<proteinExistence type="predicted"/>
<reference evidence="3" key="1">
    <citation type="journal article" date="2017" name="Genome Biol.">
        <title>Comparative genomics reveals high biological diversity and specific adaptations in the industrially and medically important fungal genus Aspergillus.</title>
        <authorList>
            <person name="de Vries R.P."/>
            <person name="Riley R."/>
            <person name="Wiebenga A."/>
            <person name="Aguilar-Osorio G."/>
            <person name="Amillis S."/>
            <person name="Uchima C.A."/>
            <person name="Anderluh G."/>
            <person name="Asadollahi M."/>
            <person name="Askin M."/>
            <person name="Barry K."/>
            <person name="Battaglia E."/>
            <person name="Bayram O."/>
            <person name="Benocci T."/>
            <person name="Braus-Stromeyer S.A."/>
            <person name="Caldana C."/>
            <person name="Canovas D."/>
            <person name="Cerqueira G.C."/>
            <person name="Chen F."/>
            <person name="Chen W."/>
            <person name="Choi C."/>
            <person name="Clum A."/>
            <person name="Dos Santos R.A."/>
            <person name="Damasio A.R."/>
            <person name="Diallinas G."/>
            <person name="Emri T."/>
            <person name="Fekete E."/>
            <person name="Flipphi M."/>
            <person name="Freyberg S."/>
            <person name="Gallo A."/>
            <person name="Gournas C."/>
            <person name="Habgood R."/>
            <person name="Hainaut M."/>
            <person name="Harispe M.L."/>
            <person name="Henrissat B."/>
            <person name="Hilden K.S."/>
            <person name="Hope R."/>
            <person name="Hossain A."/>
            <person name="Karabika E."/>
            <person name="Karaffa L."/>
            <person name="Karanyi Z."/>
            <person name="Krasevec N."/>
            <person name="Kuo A."/>
            <person name="Kusch H."/>
            <person name="LaButti K."/>
            <person name="Lagendijk E.L."/>
            <person name="Lapidus A."/>
            <person name="Levasseur A."/>
            <person name="Lindquist E."/>
            <person name="Lipzen A."/>
            <person name="Logrieco A.F."/>
            <person name="MacCabe A."/>
            <person name="Maekelae M.R."/>
            <person name="Malavazi I."/>
            <person name="Melin P."/>
            <person name="Meyer V."/>
            <person name="Mielnichuk N."/>
            <person name="Miskei M."/>
            <person name="Molnar A.P."/>
            <person name="Mule G."/>
            <person name="Ngan C.Y."/>
            <person name="Orejas M."/>
            <person name="Orosz E."/>
            <person name="Ouedraogo J.P."/>
            <person name="Overkamp K.M."/>
            <person name="Park H.-S."/>
            <person name="Perrone G."/>
            <person name="Piumi F."/>
            <person name="Punt P.J."/>
            <person name="Ram A.F."/>
            <person name="Ramon A."/>
            <person name="Rauscher S."/>
            <person name="Record E."/>
            <person name="Riano-Pachon D.M."/>
            <person name="Robert V."/>
            <person name="Roehrig J."/>
            <person name="Ruller R."/>
            <person name="Salamov A."/>
            <person name="Salih N.S."/>
            <person name="Samson R.A."/>
            <person name="Sandor E."/>
            <person name="Sanguinetti M."/>
            <person name="Schuetze T."/>
            <person name="Sepcic K."/>
            <person name="Shelest E."/>
            <person name="Sherlock G."/>
            <person name="Sophianopoulou V."/>
            <person name="Squina F.M."/>
            <person name="Sun H."/>
            <person name="Susca A."/>
            <person name="Todd R.B."/>
            <person name="Tsang A."/>
            <person name="Unkles S.E."/>
            <person name="van de Wiele N."/>
            <person name="van Rossen-Uffink D."/>
            <person name="Oliveira J.V."/>
            <person name="Vesth T.C."/>
            <person name="Visser J."/>
            <person name="Yu J.-H."/>
            <person name="Zhou M."/>
            <person name="Andersen M.R."/>
            <person name="Archer D.B."/>
            <person name="Baker S.E."/>
            <person name="Benoit I."/>
            <person name="Brakhage A.A."/>
            <person name="Braus G.H."/>
            <person name="Fischer R."/>
            <person name="Frisvad J.C."/>
            <person name="Goldman G.H."/>
            <person name="Houbraken J."/>
            <person name="Oakley B."/>
            <person name="Pocsi I."/>
            <person name="Scazzocchio C."/>
            <person name="Seiboth B."/>
            <person name="vanKuyk P.A."/>
            <person name="Wortman J."/>
            <person name="Dyer P.S."/>
            <person name="Grigoriev I.V."/>
        </authorList>
    </citation>
    <scope>NUCLEOTIDE SEQUENCE [LARGE SCALE GENOMIC DNA]</scope>
    <source>
        <strain evidence="3">CBS 134.48</strain>
    </source>
</reference>
<protein>
    <submittedName>
        <fullName evidence="2">Uncharacterized protein</fullName>
    </submittedName>
</protein>
<evidence type="ECO:0000313" key="3">
    <source>
        <dbReference type="Proteomes" id="UP000184304"/>
    </source>
</evidence>
<dbReference type="Proteomes" id="UP000184304">
    <property type="component" value="Unassembled WGS sequence"/>
</dbReference>
<dbReference type="AlphaFoldDB" id="A0A1L9N986"/>
<gene>
    <name evidence="2" type="ORF">ASPTUDRAFT_602186</name>
</gene>
<keyword evidence="3" id="KW-1185">Reference proteome</keyword>
<accession>A0A1L9N986</accession>
<organism evidence="2 3">
    <name type="scientific">Aspergillus tubingensis (strain CBS 134.48)</name>
    <dbReference type="NCBI Taxonomy" id="767770"/>
    <lineage>
        <taxon>Eukaryota</taxon>
        <taxon>Fungi</taxon>
        <taxon>Dikarya</taxon>
        <taxon>Ascomycota</taxon>
        <taxon>Pezizomycotina</taxon>
        <taxon>Eurotiomycetes</taxon>
        <taxon>Eurotiomycetidae</taxon>
        <taxon>Eurotiales</taxon>
        <taxon>Aspergillaceae</taxon>
        <taxon>Aspergillus</taxon>
        <taxon>Aspergillus subgen. Circumdati</taxon>
    </lineage>
</organism>
<feature type="region of interest" description="Disordered" evidence="1">
    <location>
        <begin position="28"/>
        <end position="59"/>
    </location>
</feature>
<evidence type="ECO:0000313" key="2">
    <source>
        <dbReference type="EMBL" id="OJI85876.1"/>
    </source>
</evidence>
<dbReference type="VEuPathDB" id="FungiDB:ASPTUDRAFT_602186"/>
<dbReference type="EMBL" id="KV878198">
    <property type="protein sequence ID" value="OJI85876.1"/>
    <property type="molecule type" value="Genomic_DNA"/>
</dbReference>
<evidence type="ECO:0000256" key="1">
    <source>
        <dbReference type="SAM" id="MobiDB-lite"/>
    </source>
</evidence>
<name>A0A1L9N986_ASPTC</name>